<gene>
    <name evidence="1" type="ORF">M9H77_27690</name>
</gene>
<keyword evidence="2" id="KW-1185">Reference proteome</keyword>
<comment type="caution">
    <text evidence="1">The sequence shown here is derived from an EMBL/GenBank/DDBJ whole genome shotgun (WGS) entry which is preliminary data.</text>
</comment>
<protein>
    <submittedName>
        <fullName evidence="1">Uncharacterized protein</fullName>
    </submittedName>
</protein>
<dbReference type="Proteomes" id="UP001060085">
    <property type="component" value="Linkage Group LG06"/>
</dbReference>
<accession>A0ACC0AEN6</accession>
<sequence>MAEDDDDESFGDFTFASASYPSSFQFNHQQPSSQINGPKSTTAIDMRKQGEADDDDEWGDFVETRPGSAASSGSLSKPVDPFNFFASNPSFQSKSQLESSGLSVPEPEKKTTHWVKIKGAIPLSIFGDAVEEENHVEERPGVVDSQGTDGKDSGSNVISTNYGVSNGSKGNANLGVGMSYDIIANLYNTNHKILDNGFSPNVNVLNPNTNGVDSSKKESSLVLSGVSLDSGSAAHGRDSDTQSGLSNQNQNVNFQDGARLNGIRNLNLDVFNMDFSGWNIGLKSDSDMIGTNSNQIELKKTKSGSYLWNSNGLDLNLTQKRSSSFDGWNFNVDGFKPDSDVLNQDFHVSSANANCDPDDDDDDDGGWEFKDAYAEQKVNHGNKQAESKENDVLEGNTNPKEFIKNSNGSIDLFSMSSEPFNLFSTSDGISGSSNNLAVGLDSKPSTAVESGSGLDTYVKKEETESNGMLDFLVGGAQSQEDFGEFAAAFEETGPRNEAEPRLHDSARMNASAEFNDFSIGSTDFFADSTGSIDLFSPVNGDSDDLNKVDVKVDTGPSVVPKVEAAHSDYSFEMSSRSEKTSDQNVLDSHVVVGDAVFDDDFGEFTTASAENGGKQEGTEIRGENHKGPLPLAIFCDEEPEHEDSLEIPNVFLHQSESYKRNNHSPNTSISLNDIISNLYTHAEQISSVDDVNKPTQNGSVPSEDVLNSSVAQDIDDFDDCSWEFKDASFAEGAENRTSLHNNGNADDGSCSTQLKLNRYVDFYSKLMDVLQFLAKCHLESLKEAQTTATASEGVNLTTTIEEIQEAYSESGPKDAISKTLEDHTGKESDLSGLLKVLQEPGFDILESEYSLQTELHLVKQDSAATMQLIKHAKTMLKLLQLGSAEEQLTYVSIWSKMISVCTEELRYGAQIWRQSLEKEVHSAIHTDPQGKRFLLSLGEVYRVAIILEASIRLYKPWTLFRSLESSSMYHLLDECHALWHSSGLAEAVLSIPASSSLDGDNNASLLVESIKYIRDLDGHTLEKHVFTDQQPLCRFSLLTSSVVPGMAFVEWDGMVCFVKLANLWANLISKDVPKLPSLLVNC</sequence>
<organism evidence="1 2">
    <name type="scientific">Catharanthus roseus</name>
    <name type="common">Madagascar periwinkle</name>
    <name type="synonym">Vinca rosea</name>
    <dbReference type="NCBI Taxonomy" id="4058"/>
    <lineage>
        <taxon>Eukaryota</taxon>
        <taxon>Viridiplantae</taxon>
        <taxon>Streptophyta</taxon>
        <taxon>Embryophyta</taxon>
        <taxon>Tracheophyta</taxon>
        <taxon>Spermatophyta</taxon>
        <taxon>Magnoliopsida</taxon>
        <taxon>eudicotyledons</taxon>
        <taxon>Gunneridae</taxon>
        <taxon>Pentapetalae</taxon>
        <taxon>asterids</taxon>
        <taxon>lamiids</taxon>
        <taxon>Gentianales</taxon>
        <taxon>Apocynaceae</taxon>
        <taxon>Rauvolfioideae</taxon>
        <taxon>Vinceae</taxon>
        <taxon>Catharanthinae</taxon>
        <taxon>Catharanthus</taxon>
    </lineage>
</organism>
<proteinExistence type="predicted"/>
<name>A0ACC0AEN6_CATRO</name>
<reference evidence="2" key="1">
    <citation type="journal article" date="2023" name="Nat. Plants">
        <title>Single-cell RNA sequencing provides a high-resolution roadmap for understanding the multicellular compartmentation of specialized metabolism.</title>
        <authorList>
            <person name="Sun S."/>
            <person name="Shen X."/>
            <person name="Li Y."/>
            <person name="Li Y."/>
            <person name="Wang S."/>
            <person name="Li R."/>
            <person name="Zhang H."/>
            <person name="Shen G."/>
            <person name="Guo B."/>
            <person name="Wei J."/>
            <person name="Xu J."/>
            <person name="St-Pierre B."/>
            <person name="Chen S."/>
            <person name="Sun C."/>
        </authorList>
    </citation>
    <scope>NUCLEOTIDE SEQUENCE [LARGE SCALE GENOMIC DNA]</scope>
</reference>
<dbReference type="EMBL" id="CM044706">
    <property type="protein sequence ID" value="KAI5658897.1"/>
    <property type="molecule type" value="Genomic_DNA"/>
</dbReference>
<evidence type="ECO:0000313" key="2">
    <source>
        <dbReference type="Proteomes" id="UP001060085"/>
    </source>
</evidence>
<evidence type="ECO:0000313" key="1">
    <source>
        <dbReference type="EMBL" id="KAI5658897.1"/>
    </source>
</evidence>